<feature type="compositionally biased region" description="Polar residues" evidence="2">
    <location>
        <begin position="153"/>
        <end position="167"/>
    </location>
</feature>
<feature type="compositionally biased region" description="Polar residues" evidence="2">
    <location>
        <begin position="231"/>
        <end position="256"/>
    </location>
</feature>
<dbReference type="OrthoDB" id="6365728at2759"/>
<dbReference type="GeneID" id="19168063"/>
<feature type="coiled-coil region" evidence="1">
    <location>
        <begin position="469"/>
        <end position="560"/>
    </location>
</feature>
<reference evidence="3 4" key="1">
    <citation type="submission" date="2013-03" db="EMBL/GenBank/DDBJ databases">
        <title>The Genome Sequence of Capronia epimyces CBS 606.96.</title>
        <authorList>
            <consortium name="The Broad Institute Genomics Platform"/>
            <person name="Cuomo C."/>
            <person name="de Hoog S."/>
            <person name="Gorbushina A."/>
            <person name="Walker B."/>
            <person name="Young S.K."/>
            <person name="Zeng Q."/>
            <person name="Gargeya S."/>
            <person name="Fitzgerald M."/>
            <person name="Haas B."/>
            <person name="Abouelleil A."/>
            <person name="Allen A.W."/>
            <person name="Alvarado L."/>
            <person name="Arachchi H.M."/>
            <person name="Berlin A.M."/>
            <person name="Chapman S.B."/>
            <person name="Gainer-Dewar J."/>
            <person name="Goldberg J."/>
            <person name="Griggs A."/>
            <person name="Gujja S."/>
            <person name="Hansen M."/>
            <person name="Howarth C."/>
            <person name="Imamovic A."/>
            <person name="Ireland A."/>
            <person name="Larimer J."/>
            <person name="McCowan C."/>
            <person name="Murphy C."/>
            <person name="Pearson M."/>
            <person name="Poon T.W."/>
            <person name="Priest M."/>
            <person name="Roberts A."/>
            <person name="Saif S."/>
            <person name="Shea T."/>
            <person name="Sisk P."/>
            <person name="Sykes S."/>
            <person name="Wortman J."/>
            <person name="Nusbaum C."/>
            <person name="Birren B."/>
        </authorList>
    </citation>
    <scope>NUCLEOTIDE SEQUENCE [LARGE SCALE GENOMIC DNA]</scope>
    <source>
        <strain evidence="3 4">CBS 606.96</strain>
    </source>
</reference>
<feature type="region of interest" description="Disordered" evidence="2">
    <location>
        <begin position="294"/>
        <end position="330"/>
    </location>
</feature>
<feature type="compositionally biased region" description="Basic and acidic residues" evidence="2">
    <location>
        <begin position="299"/>
        <end position="308"/>
    </location>
</feature>
<evidence type="ECO:0000313" key="3">
    <source>
        <dbReference type="EMBL" id="EXJ86984.1"/>
    </source>
</evidence>
<feature type="compositionally biased region" description="Polar residues" evidence="2">
    <location>
        <begin position="1"/>
        <end position="11"/>
    </location>
</feature>
<feature type="coiled-coil region" evidence="1">
    <location>
        <begin position="687"/>
        <end position="721"/>
    </location>
</feature>
<feature type="compositionally biased region" description="Basic and acidic residues" evidence="2">
    <location>
        <begin position="18"/>
        <end position="27"/>
    </location>
</feature>
<proteinExistence type="predicted"/>
<keyword evidence="4" id="KW-1185">Reference proteome</keyword>
<feature type="region of interest" description="Disordered" evidence="2">
    <location>
        <begin position="1"/>
        <end position="134"/>
    </location>
</feature>
<feature type="compositionally biased region" description="Polar residues" evidence="2">
    <location>
        <begin position="312"/>
        <end position="322"/>
    </location>
</feature>
<protein>
    <submittedName>
        <fullName evidence="3">Uncharacterized protein</fullName>
    </submittedName>
</protein>
<evidence type="ECO:0000256" key="1">
    <source>
        <dbReference type="SAM" id="Coils"/>
    </source>
</evidence>
<feature type="region of interest" description="Disordered" evidence="2">
    <location>
        <begin position="147"/>
        <end position="167"/>
    </location>
</feature>
<feature type="compositionally biased region" description="Low complexity" evidence="2">
    <location>
        <begin position="200"/>
        <end position="217"/>
    </location>
</feature>
<feature type="region of interest" description="Disordered" evidence="2">
    <location>
        <begin position="192"/>
        <end position="264"/>
    </location>
</feature>
<evidence type="ECO:0000313" key="4">
    <source>
        <dbReference type="Proteomes" id="UP000019478"/>
    </source>
</evidence>
<dbReference type="AlphaFoldDB" id="W9YXG2"/>
<keyword evidence="1" id="KW-0175">Coiled coil</keyword>
<feature type="coiled-coil region" evidence="1">
    <location>
        <begin position="615"/>
        <end position="660"/>
    </location>
</feature>
<comment type="caution">
    <text evidence="3">The sequence shown here is derived from an EMBL/GenBank/DDBJ whole genome shotgun (WGS) entry which is preliminary data.</text>
</comment>
<sequence>MSTTSYQTNAKPRSRRGSHGEASENNRSRASSSASLRLSKTLSRTLDEVAVPRNSRPSSPAIHNYRQRTFDSRPSDQFMTSSRQSTGSVDSVRNVRSRYEEERTRTPGSAVKMKPQVVQSWDDEHSQPNKPMAGENLVTQTATVGAPEAKPMESQTKGPAQTPSSSETPALRLLASMQPTVAEEADENLVHPASSVPPQLTTSPPLPATVAAPSATVTEEKVGEDVAHPSPRTSKSSLQDPSSVYNATGSAASSGNPLLAPHPKSTVTFLQPSLVQQLPESGEGEVSVPIMTSPSLRTEATDPHDSLHRTRSPVTSPTQSPMLQHAGSPPPQHLLYYPLSFMGSPPFHPGMYPSNFTPPNMPLVSGEGVPRSGSAGAEDERTKLLEKVSSVLPDIDRLLHYYRETQGLLTEKDHLVKQAENQHEEEVTRLRIELSATREEYERIIGDQARENVNLKGVVAERDEKVALLEATCNELSSVQEQLADVRQEYECLKEEAGRDKALIEQLVTEKQALEEAVDGLKKQAAEEQALQNRTLAELKAAYEEQLTEKEHEHAKAFAEHKAGLSKVQLDLAGIITKHAEQKKDLDSARAIISEQELLLANKATELADALRLHQDELQARTKAAQEIAEQHLQEIEKSSQELSELKTKHEEEVRLLRDTHEKEVERIEKASETRLAEVEAEHSRREAQLQDEVNTALTELAKEREALDGLKTELSNSQKAHSALASQHEMTRKHHAELAESMRSLKDKQAEWHRESERMDKLLQGFGQLVSSKNTGKSDQFFVSAFNQLGSLIEEIATQFFQPNPNNLAHHQQVYQKLGVPDISGVTAAATVLRSLVIQSQIWSIIQRRVFEPFVFISAHGADDEDNVEKEFWALASMIRAKSLRREAMWRSITMRAIYASAAGRKATRIAATRLSMEIMDRIETLTLSETRPALLQAIRVVAKVAVETWRRARLEWDLIHSSMPSTPETWEATSSPSDAMLWVRPHIVRELAIRGTAGMEVRDETSPQQTPTMACCIYLQGTALHRDSPLVQARRQELSGEQKDN</sequence>
<dbReference type="Proteomes" id="UP000019478">
    <property type="component" value="Unassembled WGS sequence"/>
</dbReference>
<evidence type="ECO:0000256" key="2">
    <source>
        <dbReference type="SAM" id="MobiDB-lite"/>
    </source>
</evidence>
<dbReference type="STRING" id="1182542.W9YXG2"/>
<feature type="compositionally biased region" description="Basic and acidic residues" evidence="2">
    <location>
        <begin position="218"/>
        <end position="227"/>
    </location>
</feature>
<dbReference type="HOGENOM" id="CLU_010503_0_0_1"/>
<accession>W9YXG2</accession>
<feature type="compositionally biased region" description="Low complexity" evidence="2">
    <location>
        <begin position="28"/>
        <end position="44"/>
    </location>
</feature>
<gene>
    <name evidence="3" type="ORF">A1O3_03941</name>
</gene>
<dbReference type="eggNOG" id="ENOG502S3YY">
    <property type="taxonomic scope" value="Eukaryota"/>
</dbReference>
<organism evidence="3 4">
    <name type="scientific">Capronia epimyces CBS 606.96</name>
    <dbReference type="NCBI Taxonomy" id="1182542"/>
    <lineage>
        <taxon>Eukaryota</taxon>
        <taxon>Fungi</taxon>
        <taxon>Dikarya</taxon>
        <taxon>Ascomycota</taxon>
        <taxon>Pezizomycotina</taxon>
        <taxon>Eurotiomycetes</taxon>
        <taxon>Chaetothyriomycetidae</taxon>
        <taxon>Chaetothyriales</taxon>
        <taxon>Herpotrichiellaceae</taxon>
        <taxon>Capronia</taxon>
    </lineage>
</organism>
<dbReference type="RefSeq" id="XP_007732263.1">
    <property type="nucleotide sequence ID" value="XM_007734073.1"/>
</dbReference>
<dbReference type="EMBL" id="AMGY01000003">
    <property type="protein sequence ID" value="EXJ86984.1"/>
    <property type="molecule type" value="Genomic_DNA"/>
</dbReference>
<feature type="compositionally biased region" description="Polar residues" evidence="2">
    <location>
        <begin position="75"/>
        <end position="91"/>
    </location>
</feature>
<name>W9YXG2_9EURO</name>